<feature type="compositionally biased region" description="Polar residues" evidence="5">
    <location>
        <begin position="274"/>
        <end position="297"/>
    </location>
</feature>
<gene>
    <name evidence="7" type="primary">ULP1</name>
    <name evidence="7" type="ORF">TWF481_012060</name>
</gene>
<evidence type="ECO:0000313" key="7">
    <source>
        <dbReference type="EMBL" id="KAK6497655.1"/>
    </source>
</evidence>
<feature type="compositionally biased region" description="Low complexity" evidence="5">
    <location>
        <begin position="17"/>
        <end position="34"/>
    </location>
</feature>
<dbReference type="PANTHER" id="PTHR12606:SF141">
    <property type="entry name" value="GH15225P-RELATED"/>
    <property type="match status" value="1"/>
</dbReference>
<dbReference type="Gene3D" id="3.40.395.10">
    <property type="entry name" value="Adenoviral Proteinase, Chain A"/>
    <property type="match status" value="1"/>
</dbReference>
<comment type="similarity">
    <text evidence="1">Belongs to the peptidase C48 family.</text>
</comment>
<evidence type="ECO:0000313" key="8">
    <source>
        <dbReference type="Proteomes" id="UP001370758"/>
    </source>
</evidence>
<dbReference type="GO" id="GO:0016929">
    <property type="term" value="F:deSUMOylase activity"/>
    <property type="evidence" value="ECO:0007669"/>
    <property type="project" value="TreeGrafter"/>
</dbReference>
<evidence type="ECO:0000256" key="1">
    <source>
        <dbReference type="ARBA" id="ARBA00005234"/>
    </source>
</evidence>
<dbReference type="PANTHER" id="PTHR12606">
    <property type="entry name" value="SENTRIN/SUMO-SPECIFIC PROTEASE"/>
    <property type="match status" value="1"/>
</dbReference>
<reference evidence="7 8" key="1">
    <citation type="submission" date="2023-08" db="EMBL/GenBank/DDBJ databases">
        <authorList>
            <person name="Palmer J.M."/>
        </authorList>
    </citation>
    <scope>NUCLEOTIDE SEQUENCE [LARGE SCALE GENOMIC DNA]</scope>
    <source>
        <strain evidence="7 8">TWF481</strain>
    </source>
</reference>
<feature type="region of interest" description="Disordered" evidence="5">
    <location>
        <begin position="88"/>
        <end position="146"/>
    </location>
</feature>
<evidence type="ECO:0000259" key="6">
    <source>
        <dbReference type="PROSITE" id="PS50600"/>
    </source>
</evidence>
<evidence type="ECO:0000256" key="3">
    <source>
        <dbReference type="ARBA" id="ARBA00022801"/>
    </source>
</evidence>
<dbReference type="GO" id="GO:0006508">
    <property type="term" value="P:proteolysis"/>
    <property type="evidence" value="ECO:0007669"/>
    <property type="project" value="UniProtKB-KW"/>
</dbReference>
<dbReference type="AlphaFoldDB" id="A0AAV9VXS0"/>
<dbReference type="InterPro" id="IPR003653">
    <property type="entry name" value="Peptidase_C48_C"/>
</dbReference>
<dbReference type="Pfam" id="PF02902">
    <property type="entry name" value="Peptidase_C48"/>
    <property type="match status" value="1"/>
</dbReference>
<organism evidence="7 8">
    <name type="scientific">Arthrobotrys musiformis</name>
    <dbReference type="NCBI Taxonomy" id="47236"/>
    <lineage>
        <taxon>Eukaryota</taxon>
        <taxon>Fungi</taxon>
        <taxon>Dikarya</taxon>
        <taxon>Ascomycota</taxon>
        <taxon>Pezizomycotina</taxon>
        <taxon>Orbiliomycetes</taxon>
        <taxon>Orbiliales</taxon>
        <taxon>Orbiliaceae</taxon>
        <taxon>Arthrobotrys</taxon>
    </lineage>
</organism>
<dbReference type="GO" id="GO:0016926">
    <property type="term" value="P:protein desumoylation"/>
    <property type="evidence" value="ECO:0007669"/>
    <property type="project" value="TreeGrafter"/>
</dbReference>
<dbReference type="PROSITE" id="PS50600">
    <property type="entry name" value="ULP_PROTEASE"/>
    <property type="match status" value="1"/>
</dbReference>
<evidence type="ECO:0000256" key="4">
    <source>
        <dbReference type="ARBA" id="ARBA00022807"/>
    </source>
</evidence>
<dbReference type="InterPro" id="IPR038765">
    <property type="entry name" value="Papain-like_cys_pep_sf"/>
</dbReference>
<comment type="caution">
    <text evidence="7">The sequence shown here is derived from an EMBL/GenBank/DDBJ whole genome shotgun (WGS) entry which is preliminary data.</text>
</comment>
<keyword evidence="2 7" id="KW-0645">Protease</keyword>
<evidence type="ECO:0000256" key="2">
    <source>
        <dbReference type="ARBA" id="ARBA00022670"/>
    </source>
</evidence>
<dbReference type="EMBL" id="JAVHJL010000009">
    <property type="protein sequence ID" value="KAK6497655.1"/>
    <property type="molecule type" value="Genomic_DNA"/>
</dbReference>
<proteinExistence type="inferred from homology"/>
<protein>
    <submittedName>
        <fullName evidence="7">Smt3-specific protease</fullName>
    </submittedName>
</protein>
<dbReference type="GO" id="GO:0005634">
    <property type="term" value="C:nucleus"/>
    <property type="evidence" value="ECO:0007669"/>
    <property type="project" value="TreeGrafter"/>
</dbReference>
<feature type="region of interest" description="Disordered" evidence="5">
    <location>
        <begin position="274"/>
        <end position="314"/>
    </location>
</feature>
<accession>A0AAV9VXS0</accession>
<feature type="domain" description="Ubiquitin-like protease family profile" evidence="6">
    <location>
        <begin position="464"/>
        <end position="627"/>
    </location>
</feature>
<name>A0AAV9VXS0_9PEZI</name>
<dbReference type="Proteomes" id="UP001370758">
    <property type="component" value="Unassembled WGS sequence"/>
</dbReference>
<keyword evidence="4" id="KW-0788">Thiol protease</keyword>
<evidence type="ECO:0000256" key="5">
    <source>
        <dbReference type="SAM" id="MobiDB-lite"/>
    </source>
</evidence>
<keyword evidence="3" id="KW-0378">Hydrolase</keyword>
<feature type="region of interest" description="Disordered" evidence="5">
    <location>
        <begin position="1"/>
        <end position="67"/>
    </location>
</feature>
<keyword evidence="8" id="KW-1185">Reference proteome</keyword>
<sequence>MSESSNTTISTARDDSSTSSGSSSSSASSASSDGNGKDDRAGVTESISAPLPQPQPPSRQGGKKEEDSLIKELMLGFGGLLKGWLWFGDKSDSKNEADAQEDLVEERQDAGYTSKFEGNSRKRRRHHTPPDDDEQQPRLNGGVRESRLQTTVITGKAETIEATGSKHIAEQSGSTTATIASTPTTTATMITTNTSPSVLENGTSEPGSLVAFVESKWREQSQTPSLGPLRATPVPSGKAQLAKSLARRERAMQQPKSTSSISYFRESLFSNSSRVNKRSATPMSMSVRSRRQTSTPYRSLKDSGPSRWMDASQYSPPSMPLNASFRSSVGSFRSSVGSTARTAAFTPTRSMRIEQSNLRVSRDLATKKRPWLEKKEATSGDSFDGESLVLLIQKLQENKVDGFENYTQMVERQKIIDEQIKRMRTIEKPQQEILREITDETLHELQKFLSHPNQLIESRNIAGNPINPRNLNTLSGASWLNDEVINSYLHLIKERANKDGTQKMIVMSSLFYPTFKEHGYKRVARWAKRQGAAGEQILALRGVIVPIHRNFHWTLAFVNVEKKRFEYYDSLAGNWDPISALRDWMKNEVGGKYIDSEWENLYLGDQTPQQGNGYDCGVFLCKTAEVIARAGVMNFSQKDIPTIRRMMQVELMKGDLKAV</sequence>
<dbReference type="SUPFAM" id="SSF54001">
    <property type="entry name" value="Cysteine proteinases"/>
    <property type="match status" value="1"/>
</dbReference>